<feature type="binding site" evidence="6">
    <location>
        <begin position="31"/>
        <end position="33"/>
    </location>
    <ligand>
        <name>S-adenosyl-L-methionine</name>
        <dbReference type="ChEBI" id="CHEBI:59789"/>
    </ligand>
</feature>
<proteinExistence type="inferred from homology"/>
<dbReference type="PANTHER" id="PTHR11265">
    <property type="entry name" value="S-ADENOSYL-METHYLTRANSFERASE MRAW"/>
    <property type="match status" value="1"/>
</dbReference>
<dbReference type="GO" id="GO:0071424">
    <property type="term" value="F:rRNA (cytosine-N4-)-methyltransferase activity"/>
    <property type="evidence" value="ECO:0007669"/>
    <property type="project" value="UniProtKB-UniRule"/>
</dbReference>
<comment type="subcellular location">
    <subcellularLocation>
        <location evidence="6">Cytoplasm</location>
    </subcellularLocation>
</comment>
<accession>A0A0G0HDA1</accession>
<feature type="binding site" evidence="6">
    <location>
        <position position="48"/>
    </location>
    <ligand>
        <name>S-adenosyl-L-methionine</name>
        <dbReference type="ChEBI" id="CHEBI:59789"/>
    </ligand>
</feature>
<evidence type="ECO:0000313" key="7">
    <source>
        <dbReference type="EMBL" id="KKQ01911.1"/>
    </source>
</evidence>
<keyword evidence="2 6" id="KW-0698">rRNA processing</keyword>
<comment type="similarity">
    <text evidence="1 6">Belongs to the methyltransferase superfamily. RsmH family.</text>
</comment>
<dbReference type="Proteomes" id="UP000034344">
    <property type="component" value="Unassembled WGS sequence"/>
</dbReference>
<name>A0A0G0HDA1_9BACT</name>
<dbReference type="Gene3D" id="1.10.150.170">
    <property type="entry name" value="Putative methyltransferase TM0872, insert domain"/>
    <property type="match status" value="1"/>
</dbReference>
<dbReference type="HAMAP" id="MF_01007">
    <property type="entry name" value="16SrRNA_methyltr_H"/>
    <property type="match status" value="1"/>
</dbReference>
<dbReference type="Pfam" id="PF01795">
    <property type="entry name" value="Methyltransf_5"/>
    <property type="match status" value="1"/>
</dbReference>
<keyword evidence="3 6" id="KW-0489">Methyltransferase</keyword>
<dbReference type="SUPFAM" id="SSF53335">
    <property type="entry name" value="S-adenosyl-L-methionine-dependent methyltransferases"/>
    <property type="match status" value="1"/>
</dbReference>
<keyword evidence="5 6" id="KW-0949">S-adenosyl-L-methionine</keyword>
<dbReference type="SUPFAM" id="SSF81799">
    <property type="entry name" value="Putative methyltransferase TM0872, insert domain"/>
    <property type="match status" value="1"/>
</dbReference>
<dbReference type="EC" id="2.1.1.199" evidence="6"/>
<dbReference type="Gene3D" id="3.40.50.150">
    <property type="entry name" value="Vaccinia Virus protein VP39"/>
    <property type="match status" value="1"/>
</dbReference>
<dbReference type="NCBIfam" id="TIGR00006">
    <property type="entry name" value="16S rRNA (cytosine(1402)-N(4))-methyltransferase RsmH"/>
    <property type="match status" value="1"/>
</dbReference>
<dbReference type="PIRSF" id="PIRSF004486">
    <property type="entry name" value="MraW"/>
    <property type="match status" value="1"/>
</dbReference>
<comment type="caution">
    <text evidence="7">The sequence shown here is derived from an EMBL/GenBank/DDBJ whole genome shotgun (WGS) entry which is preliminary data.</text>
</comment>
<organism evidence="7 8">
    <name type="scientific">Candidatus Roizmanbacteria bacterium GW2011_GWA2_36_23</name>
    <dbReference type="NCBI Taxonomy" id="1618480"/>
    <lineage>
        <taxon>Bacteria</taxon>
        <taxon>Candidatus Roizmaniibacteriota</taxon>
    </lineage>
</organism>
<dbReference type="GO" id="GO:0005737">
    <property type="term" value="C:cytoplasm"/>
    <property type="evidence" value="ECO:0007669"/>
    <property type="project" value="UniProtKB-SubCell"/>
</dbReference>
<feature type="binding site" evidence="6">
    <location>
        <position position="98"/>
    </location>
    <ligand>
        <name>S-adenosyl-L-methionine</name>
        <dbReference type="ChEBI" id="CHEBI:59789"/>
    </ligand>
</feature>
<dbReference type="InterPro" id="IPR029063">
    <property type="entry name" value="SAM-dependent_MTases_sf"/>
</dbReference>
<dbReference type="PATRIC" id="fig|1618480.3.peg.297"/>
<reference evidence="7 8" key="1">
    <citation type="journal article" date="2015" name="Nature">
        <title>rRNA introns, odd ribosomes, and small enigmatic genomes across a large radiation of phyla.</title>
        <authorList>
            <person name="Brown C.T."/>
            <person name="Hug L.A."/>
            <person name="Thomas B.C."/>
            <person name="Sharon I."/>
            <person name="Castelle C.J."/>
            <person name="Singh A."/>
            <person name="Wilkins M.J."/>
            <person name="Williams K.H."/>
            <person name="Banfield J.F."/>
        </authorList>
    </citation>
    <scope>NUCLEOTIDE SEQUENCE [LARGE SCALE GENOMIC DNA]</scope>
</reference>
<dbReference type="GO" id="GO:0070475">
    <property type="term" value="P:rRNA base methylation"/>
    <property type="evidence" value="ECO:0007669"/>
    <property type="project" value="UniProtKB-UniRule"/>
</dbReference>
<protein>
    <recommendedName>
        <fullName evidence="6">Ribosomal RNA small subunit methyltransferase H</fullName>
        <ecNumber evidence="6">2.1.1.199</ecNumber>
    </recommendedName>
    <alternativeName>
        <fullName evidence="6">16S rRNA m(4)C1402 methyltransferase</fullName>
    </alternativeName>
    <alternativeName>
        <fullName evidence="6">rRNA (cytosine-N(4)-)-methyltransferase RsmH</fullName>
    </alternativeName>
</protein>
<keyword evidence="6" id="KW-0963">Cytoplasm</keyword>
<dbReference type="STRING" id="1618480.US11_C0003G0054"/>
<dbReference type="EMBL" id="LBRS01000003">
    <property type="protein sequence ID" value="KKQ01911.1"/>
    <property type="molecule type" value="Genomic_DNA"/>
</dbReference>
<keyword evidence="4 6" id="KW-0808">Transferase</keyword>
<evidence type="ECO:0000256" key="5">
    <source>
        <dbReference type="ARBA" id="ARBA00022691"/>
    </source>
</evidence>
<evidence type="ECO:0000256" key="3">
    <source>
        <dbReference type="ARBA" id="ARBA00022603"/>
    </source>
</evidence>
<dbReference type="PANTHER" id="PTHR11265:SF0">
    <property type="entry name" value="12S RRNA N4-METHYLCYTIDINE METHYLTRANSFERASE"/>
    <property type="match status" value="1"/>
</dbReference>
<evidence type="ECO:0000256" key="4">
    <source>
        <dbReference type="ARBA" id="ARBA00022679"/>
    </source>
</evidence>
<dbReference type="InterPro" id="IPR023397">
    <property type="entry name" value="SAM-dep_MeTrfase_MraW_recog"/>
</dbReference>
<evidence type="ECO:0000256" key="1">
    <source>
        <dbReference type="ARBA" id="ARBA00010396"/>
    </source>
</evidence>
<gene>
    <name evidence="6" type="primary">rsmH</name>
    <name evidence="7" type="ORF">US11_C0003G0054</name>
</gene>
<feature type="binding site" evidence="6">
    <location>
        <position position="105"/>
    </location>
    <ligand>
        <name>S-adenosyl-L-methionine</name>
        <dbReference type="ChEBI" id="CHEBI:59789"/>
    </ligand>
</feature>
<comment type="catalytic activity">
    <reaction evidence="6">
        <text>cytidine(1402) in 16S rRNA + S-adenosyl-L-methionine = N(4)-methylcytidine(1402) in 16S rRNA + S-adenosyl-L-homocysteine + H(+)</text>
        <dbReference type="Rhea" id="RHEA:42928"/>
        <dbReference type="Rhea" id="RHEA-COMP:10286"/>
        <dbReference type="Rhea" id="RHEA-COMP:10287"/>
        <dbReference type="ChEBI" id="CHEBI:15378"/>
        <dbReference type="ChEBI" id="CHEBI:57856"/>
        <dbReference type="ChEBI" id="CHEBI:59789"/>
        <dbReference type="ChEBI" id="CHEBI:74506"/>
        <dbReference type="ChEBI" id="CHEBI:82748"/>
        <dbReference type="EC" id="2.1.1.199"/>
    </reaction>
</comment>
<dbReference type="InterPro" id="IPR002903">
    <property type="entry name" value="RsmH"/>
</dbReference>
<comment type="function">
    <text evidence="6">Specifically methylates the N4 position of cytidine in position 1402 (C1402) of 16S rRNA.</text>
</comment>
<feature type="binding site" evidence="6">
    <location>
        <position position="77"/>
    </location>
    <ligand>
        <name>S-adenosyl-L-methionine</name>
        <dbReference type="ChEBI" id="CHEBI:59789"/>
    </ligand>
</feature>
<dbReference type="AlphaFoldDB" id="A0A0G0HDA1"/>
<evidence type="ECO:0000313" key="8">
    <source>
        <dbReference type="Proteomes" id="UP000034344"/>
    </source>
</evidence>
<evidence type="ECO:0000256" key="6">
    <source>
        <dbReference type="HAMAP-Rule" id="MF_01007"/>
    </source>
</evidence>
<sequence length="283" mass="31782">MAHTPVLLKEVINSLNIKTNGLYIDATIGEGGHAGEILNLGGKVLGIDADIQQINALRNIFQAKVRVKELVLIEGNFKDIENIAKENGFFPVDGILFDLGLSMRQLNNSGKGLSYKNSDEPLDMRLSDSIQIQASDLLNKSSESELYGIFSGFSEELNSKMIAESIVRRRNTKKIKKVGDLVIIINRCLKRYDEQVLRRIFQALRIAVNNEFNNLKEALNGSLSLLNQGGRLAVITFHSLEDRIVKNWIKEKQLECVTKKPIVSKNGLRFEKSAKLRVVINKY</sequence>
<evidence type="ECO:0000256" key="2">
    <source>
        <dbReference type="ARBA" id="ARBA00022552"/>
    </source>
</evidence>